<dbReference type="SUPFAM" id="SSF51011">
    <property type="entry name" value="Glycosyl hydrolase domain"/>
    <property type="match status" value="1"/>
</dbReference>
<evidence type="ECO:0000259" key="7">
    <source>
        <dbReference type="Pfam" id="PF02055"/>
    </source>
</evidence>
<keyword evidence="4" id="KW-0732">Signal</keyword>
<dbReference type="Proteomes" id="UP000230423">
    <property type="component" value="Unassembled WGS sequence"/>
</dbReference>
<dbReference type="EC" id="3.2.1.45" evidence="3 6"/>
<protein>
    <recommendedName>
        <fullName evidence="3 6">Glucosylceramidase</fullName>
        <ecNumber evidence="3 6">3.2.1.45</ecNumber>
    </recommendedName>
</protein>
<dbReference type="PANTHER" id="PTHR11069:SF23">
    <property type="entry name" value="LYSOSOMAL ACID GLUCOSYLCERAMIDASE"/>
    <property type="match status" value="1"/>
</dbReference>
<evidence type="ECO:0000256" key="2">
    <source>
        <dbReference type="ARBA" id="ARBA00005382"/>
    </source>
</evidence>
<keyword evidence="6" id="KW-0746">Sphingolipid metabolism</keyword>
<dbReference type="GO" id="GO:0006680">
    <property type="term" value="P:glucosylceramide catabolic process"/>
    <property type="evidence" value="ECO:0007669"/>
    <property type="project" value="TreeGrafter"/>
</dbReference>
<comment type="similarity">
    <text evidence="2 6">Belongs to the glycosyl hydrolase 30 family.</text>
</comment>
<dbReference type="InterPro" id="IPR001139">
    <property type="entry name" value="Glyco_hydro_30"/>
</dbReference>
<evidence type="ECO:0000256" key="5">
    <source>
        <dbReference type="ARBA" id="ARBA00022801"/>
    </source>
</evidence>
<dbReference type="EMBL" id="KZ353677">
    <property type="protein sequence ID" value="PIO61399.1"/>
    <property type="molecule type" value="Genomic_DNA"/>
</dbReference>
<keyword evidence="6" id="KW-0443">Lipid metabolism</keyword>
<evidence type="ECO:0000256" key="1">
    <source>
        <dbReference type="ARBA" id="ARBA00001013"/>
    </source>
</evidence>
<proteinExistence type="inferred from homology"/>
<gene>
    <name evidence="8" type="ORF">TELCIR_17079</name>
</gene>
<evidence type="ECO:0000256" key="6">
    <source>
        <dbReference type="RuleBase" id="RU361188"/>
    </source>
</evidence>
<evidence type="ECO:0000313" key="9">
    <source>
        <dbReference type="Proteomes" id="UP000230423"/>
    </source>
</evidence>
<name>A0A2G9TTR1_TELCI</name>
<accession>A0A2G9TTR1</accession>
<evidence type="ECO:0000256" key="3">
    <source>
        <dbReference type="ARBA" id="ARBA00012658"/>
    </source>
</evidence>
<feature type="domain" description="Glycosyl hydrolase family 30 TIM-barrel" evidence="7">
    <location>
        <begin position="157"/>
        <end position="236"/>
    </location>
</feature>
<dbReference type="GO" id="GO:0016020">
    <property type="term" value="C:membrane"/>
    <property type="evidence" value="ECO:0007669"/>
    <property type="project" value="GOC"/>
</dbReference>
<keyword evidence="6" id="KW-0326">Glycosidase</keyword>
<evidence type="ECO:0000313" key="8">
    <source>
        <dbReference type="EMBL" id="PIO61399.1"/>
    </source>
</evidence>
<dbReference type="InterPro" id="IPR033453">
    <property type="entry name" value="Glyco_hydro_30_TIM-barrel"/>
</dbReference>
<reference evidence="8 9" key="1">
    <citation type="submission" date="2015-09" db="EMBL/GenBank/DDBJ databases">
        <title>Draft genome of the parasitic nematode Teladorsagia circumcincta isolate WARC Sus (inbred).</title>
        <authorList>
            <person name="Mitreva M."/>
        </authorList>
    </citation>
    <scope>NUCLEOTIDE SEQUENCE [LARGE SCALE GENOMIC DNA]</scope>
    <source>
        <strain evidence="8 9">S</strain>
    </source>
</reference>
<evidence type="ECO:0000256" key="4">
    <source>
        <dbReference type="ARBA" id="ARBA00022729"/>
    </source>
</evidence>
<sequence>MLSEAKEFLLKANFDFDSVCQLSDGTLALQLFRLYQSLNADKNAICRKSVFLASPAMVFTVLAIVLLCSSTTDGQETHRPCAARSLGENLVVCVCNTTYCDDIEPLGDLRLGQAVLYYSNQNSSRLVKSNLRQTANRAAGSILLTLDSRATYQKMLGFGGAFTDSAGIVLQSLPKTMQDAILEGYYGPSGLQYTLGRVPMASTDFSTHEYSYADTPGDFSLVNFSLTTEDWEYKLFLKTIRNPKNEQ</sequence>
<organism evidence="8 9">
    <name type="scientific">Teladorsagia circumcincta</name>
    <name type="common">Brown stomach worm</name>
    <name type="synonym">Ostertagia circumcincta</name>
    <dbReference type="NCBI Taxonomy" id="45464"/>
    <lineage>
        <taxon>Eukaryota</taxon>
        <taxon>Metazoa</taxon>
        <taxon>Ecdysozoa</taxon>
        <taxon>Nematoda</taxon>
        <taxon>Chromadorea</taxon>
        <taxon>Rhabditida</taxon>
        <taxon>Rhabditina</taxon>
        <taxon>Rhabditomorpha</taxon>
        <taxon>Strongyloidea</taxon>
        <taxon>Trichostrongylidae</taxon>
        <taxon>Teladorsagia</taxon>
    </lineage>
</organism>
<dbReference type="SUPFAM" id="SSF51445">
    <property type="entry name" value="(Trans)glycosidases"/>
    <property type="match status" value="1"/>
</dbReference>
<dbReference type="OrthoDB" id="5864414at2759"/>
<dbReference type="Gene3D" id="3.20.20.80">
    <property type="entry name" value="Glycosidases"/>
    <property type="match status" value="1"/>
</dbReference>
<dbReference type="PANTHER" id="PTHR11069">
    <property type="entry name" value="GLUCOSYLCERAMIDASE"/>
    <property type="match status" value="1"/>
</dbReference>
<keyword evidence="5 6" id="KW-0378">Hydrolase</keyword>
<comment type="catalytic activity">
    <reaction evidence="1">
        <text>a beta-D-glucosyl-(1&lt;-&gt;1')-N-acylsphing-4-enine + H2O = an N-acylsphing-4-enine + D-glucose</text>
        <dbReference type="Rhea" id="RHEA:13269"/>
        <dbReference type="ChEBI" id="CHEBI:4167"/>
        <dbReference type="ChEBI" id="CHEBI:15377"/>
        <dbReference type="ChEBI" id="CHEBI:22801"/>
        <dbReference type="ChEBI" id="CHEBI:52639"/>
        <dbReference type="EC" id="3.2.1.45"/>
    </reaction>
    <physiologicalReaction direction="left-to-right" evidence="1">
        <dbReference type="Rhea" id="RHEA:13270"/>
    </physiologicalReaction>
</comment>
<dbReference type="Pfam" id="PF02055">
    <property type="entry name" value="Glyco_hydro_30"/>
    <property type="match status" value="1"/>
</dbReference>
<dbReference type="PRINTS" id="PR00843">
    <property type="entry name" value="GLHYDRLASE30"/>
</dbReference>
<dbReference type="GO" id="GO:0004348">
    <property type="term" value="F:glucosylceramidase activity"/>
    <property type="evidence" value="ECO:0007669"/>
    <property type="project" value="UniProtKB-EC"/>
</dbReference>
<keyword evidence="9" id="KW-1185">Reference proteome</keyword>
<dbReference type="AlphaFoldDB" id="A0A2G9TTR1"/>
<dbReference type="InterPro" id="IPR017853">
    <property type="entry name" value="GH"/>
</dbReference>